<evidence type="ECO:0000256" key="1">
    <source>
        <dbReference type="ARBA" id="ARBA00001946"/>
    </source>
</evidence>
<dbReference type="Proteomes" id="UP001501319">
    <property type="component" value="Unassembled WGS sequence"/>
</dbReference>
<dbReference type="InterPro" id="IPR024195">
    <property type="entry name" value="NUDIX_hydrolase_YfcD_pred"/>
</dbReference>
<dbReference type="InterPro" id="IPR020084">
    <property type="entry name" value="NUDIX_hydrolase_CS"/>
</dbReference>
<comment type="cofactor">
    <cofactor evidence="1">
        <name>Mg(2+)</name>
        <dbReference type="ChEBI" id="CHEBI:18420"/>
    </cofactor>
</comment>
<sequence length="166" mass="18457">MDELVALFDTQGRVCGTAPRSVMRRENLRHGATGVLVRNSAGDIYVHRRTPTKDVYPGRYDFMAGGVVAAGEDPYDAVVRELAEELGITGVELERLPEGDYADESTSYHAYLYACVWDGPIQHQPEEIDWGAWMSPAELVARLNDPDWPFMPDTTALVGPLVRTFV</sequence>
<keyword evidence="4" id="KW-0378">Hydrolase</keyword>
<dbReference type="EMBL" id="BAAANE010000007">
    <property type="protein sequence ID" value="GAA1646790.1"/>
    <property type="molecule type" value="Genomic_DNA"/>
</dbReference>
<evidence type="ECO:0000313" key="8">
    <source>
        <dbReference type="Proteomes" id="UP001501319"/>
    </source>
</evidence>
<comment type="caution">
    <text evidence="7">The sequence shown here is derived from an EMBL/GenBank/DDBJ whole genome shotgun (WGS) entry which is preliminary data.</text>
</comment>
<protein>
    <submittedName>
        <fullName evidence="7">NUDIX domain-containing protein</fullName>
    </submittedName>
</protein>
<dbReference type="InterPro" id="IPR015797">
    <property type="entry name" value="NUDIX_hydrolase-like_dom_sf"/>
</dbReference>
<dbReference type="InterPro" id="IPR000086">
    <property type="entry name" value="NUDIX_hydrolase_dom"/>
</dbReference>
<dbReference type="PANTHER" id="PTHR10885:SF0">
    <property type="entry name" value="ISOPENTENYL-DIPHOSPHATE DELTA-ISOMERASE"/>
    <property type="match status" value="1"/>
</dbReference>
<dbReference type="CDD" id="cd04697">
    <property type="entry name" value="NUDIX_Hydrolase"/>
    <property type="match status" value="1"/>
</dbReference>
<dbReference type="SUPFAM" id="SSF55811">
    <property type="entry name" value="Nudix"/>
    <property type="match status" value="1"/>
</dbReference>
<dbReference type="PIRSF" id="PIRSF017340">
    <property type="entry name" value="Nudix_hydro"/>
    <property type="match status" value="1"/>
</dbReference>
<evidence type="ECO:0000256" key="3">
    <source>
        <dbReference type="ARBA" id="ARBA00022723"/>
    </source>
</evidence>
<proteinExistence type="inferred from homology"/>
<gene>
    <name evidence="7" type="ORF">GCM10009744_42450</name>
</gene>
<dbReference type="PROSITE" id="PS51462">
    <property type="entry name" value="NUDIX"/>
    <property type="match status" value="1"/>
</dbReference>
<evidence type="ECO:0000313" key="7">
    <source>
        <dbReference type="EMBL" id="GAA1646790.1"/>
    </source>
</evidence>
<evidence type="ECO:0000256" key="4">
    <source>
        <dbReference type="ARBA" id="ARBA00022801"/>
    </source>
</evidence>
<comment type="similarity">
    <text evidence="2">Belongs to the Nudix hydrolase family.</text>
</comment>
<dbReference type="RefSeq" id="WP_344113555.1">
    <property type="nucleotide sequence ID" value="NZ_BAAANE010000007.1"/>
</dbReference>
<name>A0ABN2FIQ2_9ACTN</name>
<dbReference type="PANTHER" id="PTHR10885">
    <property type="entry name" value="ISOPENTENYL-DIPHOSPHATE DELTA-ISOMERASE"/>
    <property type="match status" value="1"/>
</dbReference>
<evidence type="ECO:0000259" key="6">
    <source>
        <dbReference type="PROSITE" id="PS51462"/>
    </source>
</evidence>
<keyword evidence="3" id="KW-0479">Metal-binding</keyword>
<dbReference type="Gene3D" id="3.90.79.10">
    <property type="entry name" value="Nucleoside Triphosphate Pyrophosphohydrolase"/>
    <property type="match status" value="1"/>
</dbReference>
<keyword evidence="8" id="KW-1185">Reference proteome</keyword>
<dbReference type="Pfam" id="PF00293">
    <property type="entry name" value="NUDIX"/>
    <property type="match status" value="1"/>
</dbReference>
<evidence type="ECO:0000256" key="2">
    <source>
        <dbReference type="ARBA" id="ARBA00005582"/>
    </source>
</evidence>
<accession>A0ABN2FIQ2</accession>
<organism evidence="7 8">
    <name type="scientific">Kribbella alba</name>
    <dbReference type="NCBI Taxonomy" id="190197"/>
    <lineage>
        <taxon>Bacteria</taxon>
        <taxon>Bacillati</taxon>
        <taxon>Actinomycetota</taxon>
        <taxon>Actinomycetes</taxon>
        <taxon>Propionibacteriales</taxon>
        <taxon>Kribbellaceae</taxon>
        <taxon>Kribbella</taxon>
    </lineage>
</organism>
<feature type="domain" description="Nudix hydrolase" evidence="6">
    <location>
        <begin position="28"/>
        <end position="156"/>
    </location>
</feature>
<dbReference type="PROSITE" id="PS00893">
    <property type="entry name" value="NUDIX_BOX"/>
    <property type="match status" value="1"/>
</dbReference>
<reference evidence="7 8" key="1">
    <citation type="journal article" date="2019" name="Int. J. Syst. Evol. Microbiol.">
        <title>The Global Catalogue of Microorganisms (GCM) 10K type strain sequencing project: providing services to taxonomists for standard genome sequencing and annotation.</title>
        <authorList>
            <consortium name="The Broad Institute Genomics Platform"/>
            <consortium name="The Broad Institute Genome Sequencing Center for Infectious Disease"/>
            <person name="Wu L."/>
            <person name="Ma J."/>
        </authorList>
    </citation>
    <scope>NUCLEOTIDE SEQUENCE [LARGE SCALE GENOMIC DNA]</scope>
    <source>
        <strain evidence="7 8">JCM 14306</strain>
    </source>
</reference>
<keyword evidence="5" id="KW-0460">Magnesium</keyword>
<evidence type="ECO:0000256" key="5">
    <source>
        <dbReference type="ARBA" id="ARBA00022842"/>
    </source>
</evidence>